<reference evidence="1" key="1">
    <citation type="submission" date="2019-11" db="EMBL/GenBank/DDBJ databases">
        <title>Nori genome reveals adaptations in red seaweeds to the harsh intertidal environment.</title>
        <authorList>
            <person name="Wang D."/>
            <person name="Mao Y."/>
        </authorList>
    </citation>
    <scope>NUCLEOTIDE SEQUENCE</scope>
    <source>
        <tissue evidence="1">Gametophyte</tissue>
    </source>
</reference>
<dbReference type="EMBL" id="CM020618">
    <property type="protein sequence ID" value="KAK1858577.1"/>
    <property type="molecule type" value="Genomic_DNA"/>
</dbReference>
<proteinExistence type="predicted"/>
<keyword evidence="2" id="KW-1185">Reference proteome</keyword>
<comment type="caution">
    <text evidence="1">The sequence shown here is derived from an EMBL/GenBank/DDBJ whole genome shotgun (WGS) entry which is preliminary data.</text>
</comment>
<protein>
    <submittedName>
        <fullName evidence="1">Uncharacterized protein</fullName>
    </submittedName>
</protein>
<gene>
    <name evidence="1" type="ORF">I4F81_001178</name>
</gene>
<sequence length="441" mass="45186">MAVGRQAAYVGGAPPPVHRSPTARLRGAVRATTALRPAAAAAALRRRGRCPPLPPASTAAAAAAAAAATGRRHRVGPPTMDAAGAGVYAPDASPATTRVVVFGATGYIGRYVVREFVRRGYAVTAFARPRSGVGGKKSEADVIADFPGARVVFGDVTDRGSVATAFAPPPPPGDVVGDANTDAADATTAPPPTATVVVSCLASRTGGIADSVAIDYEATAGVMEVAREATAPGGVHFVLLSAVCVQKPLLAFQHAKLRMEAALTAAAEADPTFSYAIVRPTAFFKSLAGQVARLQAGKSYIMFGDGDLSKCNALSEADLARFIADAAAEPAKRNAVLPVGGPGAPVTPAQQAEMLFGILGKEPKYTRVPIGVMDGLIGVLGAVATVVPPMRDGVEFGKIGRYYATEDMVAEPYGEDTLEQFFRDVAEKGLEGQELGDAAVF</sequence>
<dbReference type="Proteomes" id="UP000798662">
    <property type="component" value="Chromosome 1"/>
</dbReference>
<evidence type="ECO:0000313" key="1">
    <source>
        <dbReference type="EMBL" id="KAK1858577.1"/>
    </source>
</evidence>
<evidence type="ECO:0000313" key="2">
    <source>
        <dbReference type="Proteomes" id="UP000798662"/>
    </source>
</evidence>
<accession>A0ACC3BL90</accession>
<organism evidence="1 2">
    <name type="scientific">Pyropia yezoensis</name>
    <name type="common">Susabi-nori</name>
    <name type="synonym">Porphyra yezoensis</name>
    <dbReference type="NCBI Taxonomy" id="2788"/>
    <lineage>
        <taxon>Eukaryota</taxon>
        <taxon>Rhodophyta</taxon>
        <taxon>Bangiophyceae</taxon>
        <taxon>Bangiales</taxon>
        <taxon>Bangiaceae</taxon>
        <taxon>Pyropia</taxon>
    </lineage>
</organism>
<name>A0ACC3BL90_PYRYE</name>